<dbReference type="AlphaFoldDB" id="K0JR00"/>
<protein>
    <recommendedName>
        <fullName evidence="4">Epoxide hydrolase N-terminal domain-containing protein</fullName>
    </recommendedName>
</protein>
<dbReference type="Proteomes" id="UP000006281">
    <property type="component" value="Chromosome"/>
</dbReference>
<comment type="similarity">
    <text evidence="1">Belongs to the peptidase S33 family.</text>
</comment>
<dbReference type="InterPro" id="IPR029058">
    <property type="entry name" value="AB_hydrolase_fold"/>
</dbReference>
<evidence type="ECO:0000259" key="4">
    <source>
        <dbReference type="Pfam" id="PF06441"/>
    </source>
</evidence>
<dbReference type="SUPFAM" id="SSF53474">
    <property type="entry name" value="alpha/beta-Hydrolases"/>
    <property type="match status" value="1"/>
</dbReference>
<organism evidence="5 6">
    <name type="scientific">Saccharothrix espanaensis (strain ATCC 51144 / DSM 44229 / JCM 9112 / NBRC 15066 / NRRL 15764)</name>
    <dbReference type="NCBI Taxonomy" id="1179773"/>
    <lineage>
        <taxon>Bacteria</taxon>
        <taxon>Bacillati</taxon>
        <taxon>Actinomycetota</taxon>
        <taxon>Actinomycetes</taxon>
        <taxon>Pseudonocardiales</taxon>
        <taxon>Pseudonocardiaceae</taxon>
        <taxon>Saccharothrix</taxon>
    </lineage>
</organism>
<dbReference type="BioCyc" id="SESP1179773:BN6_RS12925-MONOMER"/>
<evidence type="ECO:0000256" key="3">
    <source>
        <dbReference type="ARBA" id="ARBA00022801"/>
    </source>
</evidence>
<evidence type="ECO:0000313" key="6">
    <source>
        <dbReference type="Proteomes" id="UP000006281"/>
    </source>
</evidence>
<accession>K0JR00</accession>
<dbReference type="PIRSF" id="PIRSF001112">
    <property type="entry name" value="Epoxide_hydrolase"/>
    <property type="match status" value="1"/>
</dbReference>
<name>K0JR00_SACES</name>
<dbReference type="PANTHER" id="PTHR21661">
    <property type="entry name" value="EPOXIDE HYDROLASE 1-RELATED"/>
    <property type="match status" value="1"/>
</dbReference>
<dbReference type="STRING" id="1179773.BN6_26670"/>
<dbReference type="EMBL" id="HE804045">
    <property type="protein sequence ID" value="CCH29980.1"/>
    <property type="molecule type" value="Genomic_DNA"/>
</dbReference>
<feature type="domain" description="Epoxide hydrolase N-terminal" evidence="4">
    <location>
        <begin position="2"/>
        <end position="104"/>
    </location>
</feature>
<dbReference type="Gene3D" id="3.40.50.1820">
    <property type="entry name" value="alpha/beta hydrolase"/>
    <property type="match status" value="1"/>
</dbReference>
<dbReference type="GO" id="GO:0097176">
    <property type="term" value="P:epoxide metabolic process"/>
    <property type="evidence" value="ECO:0007669"/>
    <property type="project" value="TreeGrafter"/>
</dbReference>
<dbReference type="InterPro" id="IPR000639">
    <property type="entry name" value="Epox_hydrolase-like"/>
</dbReference>
<dbReference type="GO" id="GO:0004301">
    <property type="term" value="F:epoxide hydrolase activity"/>
    <property type="evidence" value="ECO:0007669"/>
    <property type="project" value="TreeGrafter"/>
</dbReference>
<keyword evidence="2" id="KW-0058">Aromatic hydrocarbons catabolism</keyword>
<dbReference type="eggNOG" id="COG0596">
    <property type="taxonomic scope" value="Bacteria"/>
</dbReference>
<dbReference type="InterPro" id="IPR016292">
    <property type="entry name" value="Epoxide_hydrolase"/>
</dbReference>
<dbReference type="HOGENOM" id="CLU_019414_0_1_11"/>
<dbReference type="InterPro" id="IPR010497">
    <property type="entry name" value="Epoxide_hydro_N"/>
</dbReference>
<dbReference type="PATRIC" id="fig|1179773.3.peg.2665"/>
<dbReference type="RefSeq" id="WP_015100092.1">
    <property type="nucleotide sequence ID" value="NC_019673.1"/>
</dbReference>
<dbReference type="OrthoDB" id="27092at2"/>
<gene>
    <name evidence="5" type="ordered locus">BN6_26670</name>
</gene>
<dbReference type="PANTHER" id="PTHR21661:SF35">
    <property type="entry name" value="EPOXIDE HYDROLASE"/>
    <property type="match status" value="1"/>
</dbReference>
<dbReference type="Pfam" id="PF06441">
    <property type="entry name" value="EHN"/>
    <property type="match status" value="1"/>
</dbReference>
<reference evidence="5 6" key="1">
    <citation type="journal article" date="2012" name="BMC Genomics">
        <title>Complete genome sequence of Saccharothrix espanaensis DSM 44229T and comparison to the other completely sequenced Pseudonocardiaceae.</title>
        <authorList>
            <person name="Strobel T."/>
            <person name="Al-Dilaimi A."/>
            <person name="Blom J."/>
            <person name="Gessner A."/>
            <person name="Kalinowski J."/>
            <person name="Luzhetska M."/>
            <person name="Puhler A."/>
            <person name="Szczepanowski R."/>
            <person name="Bechthold A."/>
            <person name="Ruckert C."/>
        </authorList>
    </citation>
    <scope>NUCLEOTIDE SEQUENCE [LARGE SCALE GENOMIC DNA]</scope>
    <source>
        <strain evidence="6">ATCC 51144 / DSM 44229 / JCM 9112 / NBRC 15066 / NRRL 15764</strain>
    </source>
</reference>
<dbReference type="PRINTS" id="PR00412">
    <property type="entry name" value="EPOXHYDRLASE"/>
</dbReference>
<dbReference type="KEGG" id="sesp:BN6_26670"/>
<evidence type="ECO:0000313" key="5">
    <source>
        <dbReference type="EMBL" id="CCH29980.1"/>
    </source>
</evidence>
<proteinExistence type="inferred from homology"/>
<sequence>MIEPFTLDIPQADLDDLRDRLARTRWPEEEPGEGYGQPLARTRELAARWQAFDWRAQEAALNQWPQFTTAIDGQRVHFLHVRSPRADALPLVLTHGWPSSVLDFLDVIEPLSRDFHLVIPSIPGFGPAGPTHDRGWSVDRVARAWAVLMQRLGYDRYGAQGGDFGSGISLALGAIAPEKVVGVHVNYLPTPPPASTEGLSPQDVDRVGAIRRFLAQRPGYQVMHSTRPQTVAYGITDSPAGLLGWVGDRFDAWKDPESGLDDDRLIATVALYWLTRTAGSALRLARESTPGGPPCPVPLGVAVFARDIILSARGVVEQTYDVRRWTEFDRGGHFPAMETPDLLVADVRAFFADLG</sequence>
<keyword evidence="6" id="KW-1185">Reference proteome</keyword>
<evidence type="ECO:0000256" key="2">
    <source>
        <dbReference type="ARBA" id="ARBA00022797"/>
    </source>
</evidence>
<keyword evidence="3" id="KW-0378">Hydrolase</keyword>
<evidence type="ECO:0000256" key="1">
    <source>
        <dbReference type="ARBA" id="ARBA00010088"/>
    </source>
</evidence>